<evidence type="ECO:0000313" key="3">
    <source>
        <dbReference type="EMBL" id="MBP0615691.1"/>
    </source>
</evidence>
<dbReference type="Proteomes" id="UP000678276">
    <property type="component" value="Unassembled WGS sequence"/>
</dbReference>
<dbReference type="InterPro" id="IPR011112">
    <property type="entry name" value="Rho-like_N"/>
</dbReference>
<keyword evidence="4" id="KW-1185">Reference proteome</keyword>
<dbReference type="RefSeq" id="WP_209594093.1">
    <property type="nucleotide sequence ID" value="NZ_JAGJCF010000004.1"/>
</dbReference>
<feature type="domain" description="Rho termination factor-like N-terminal" evidence="2">
    <location>
        <begin position="63"/>
        <end position="89"/>
    </location>
</feature>
<gene>
    <name evidence="3" type="ORF">J6595_08870</name>
</gene>
<dbReference type="EMBL" id="JAGJCF010000004">
    <property type="protein sequence ID" value="MBP0615691.1"/>
    <property type="molecule type" value="Genomic_DNA"/>
</dbReference>
<dbReference type="Pfam" id="PF23855">
    <property type="entry name" value="DUF7218"/>
    <property type="match status" value="1"/>
</dbReference>
<comment type="caution">
    <text evidence="3">The sequence shown here is derived from an EMBL/GenBank/DDBJ whole genome shotgun (WGS) entry which is preliminary data.</text>
</comment>
<name>A0ABS4BG59_9HYPH</name>
<evidence type="ECO:0000259" key="2">
    <source>
        <dbReference type="Pfam" id="PF07498"/>
    </source>
</evidence>
<proteinExistence type="predicted"/>
<dbReference type="SUPFAM" id="SSF68912">
    <property type="entry name" value="Rho N-terminal domain-like"/>
    <property type="match status" value="1"/>
</dbReference>
<dbReference type="Pfam" id="PF07498">
    <property type="entry name" value="Rho_N"/>
    <property type="match status" value="1"/>
</dbReference>
<organism evidence="3 4">
    <name type="scientific">Jiella mangrovi</name>
    <dbReference type="NCBI Taxonomy" id="2821407"/>
    <lineage>
        <taxon>Bacteria</taxon>
        <taxon>Pseudomonadati</taxon>
        <taxon>Pseudomonadota</taxon>
        <taxon>Alphaproteobacteria</taxon>
        <taxon>Hyphomicrobiales</taxon>
        <taxon>Aurantimonadaceae</taxon>
        <taxon>Jiella</taxon>
    </lineage>
</organism>
<feature type="region of interest" description="Disordered" evidence="1">
    <location>
        <begin position="72"/>
        <end position="92"/>
    </location>
</feature>
<protein>
    <submittedName>
        <fullName evidence="3">Rho termination factor N-terminal domain-containing protein</fullName>
    </submittedName>
</protein>
<feature type="compositionally biased region" description="Basic and acidic residues" evidence="1">
    <location>
        <begin position="1"/>
        <end position="34"/>
    </location>
</feature>
<feature type="region of interest" description="Disordered" evidence="1">
    <location>
        <begin position="1"/>
        <end position="59"/>
    </location>
</feature>
<evidence type="ECO:0000313" key="4">
    <source>
        <dbReference type="Proteomes" id="UP000678276"/>
    </source>
</evidence>
<dbReference type="InterPro" id="IPR055642">
    <property type="entry name" value="DUF7218"/>
</dbReference>
<sequence>MAGKRDETSDNSSLKDPELYETLRDQGYSKEKSARISNARANPDMHPSRTGGKSPPYEEWTKDELYERAQEIGIEGRSDMSKDELIDALRNH</sequence>
<accession>A0ABS4BG59</accession>
<reference evidence="3 4" key="1">
    <citation type="submission" date="2021-04" db="EMBL/GenBank/DDBJ databases">
        <title>Whole genome sequence of Jiella sp. KSK16Y-1.</title>
        <authorList>
            <person name="Tuo L."/>
        </authorList>
    </citation>
    <scope>NUCLEOTIDE SEQUENCE [LARGE SCALE GENOMIC DNA]</scope>
    <source>
        <strain evidence="3 4">KSK16Y-1</strain>
    </source>
</reference>
<dbReference type="InterPro" id="IPR036269">
    <property type="entry name" value="Rho_N_sf"/>
</dbReference>
<evidence type="ECO:0000256" key="1">
    <source>
        <dbReference type="SAM" id="MobiDB-lite"/>
    </source>
</evidence>